<dbReference type="SMART" id="SM00343">
    <property type="entry name" value="ZnF_C2HC"/>
    <property type="match status" value="2"/>
</dbReference>
<feature type="region of interest" description="Disordered" evidence="11">
    <location>
        <begin position="509"/>
        <end position="545"/>
    </location>
</feature>
<dbReference type="InterPro" id="IPR036875">
    <property type="entry name" value="Znf_CCHC_sf"/>
</dbReference>
<feature type="region of interest" description="Disordered" evidence="11">
    <location>
        <begin position="462"/>
        <end position="481"/>
    </location>
</feature>
<keyword evidence="7" id="KW-0862">Zinc</keyword>
<keyword evidence="4" id="KW-0479">Metal-binding</keyword>
<evidence type="ECO:0000313" key="14">
    <source>
        <dbReference type="Proteomes" id="UP000694727"/>
    </source>
</evidence>
<dbReference type="Gene3D" id="1.10.375.10">
    <property type="entry name" value="Human Immunodeficiency Virus Type 1 Capsid Protein"/>
    <property type="match status" value="1"/>
</dbReference>
<dbReference type="Gene3D" id="1.10.150.490">
    <property type="entry name" value="Retroviral GAG p10 protein"/>
    <property type="match status" value="1"/>
</dbReference>
<evidence type="ECO:0000256" key="5">
    <source>
        <dbReference type="ARBA" id="ARBA00022737"/>
    </source>
</evidence>
<dbReference type="GO" id="GO:0008270">
    <property type="term" value="F:zinc ion binding"/>
    <property type="evidence" value="ECO:0007669"/>
    <property type="project" value="UniProtKB-KW"/>
</dbReference>
<evidence type="ECO:0000256" key="8">
    <source>
        <dbReference type="ARBA" id="ARBA00023136"/>
    </source>
</evidence>
<evidence type="ECO:0000256" key="9">
    <source>
        <dbReference type="ARBA" id="ARBA00024963"/>
    </source>
</evidence>
<evidence type="ECO:0000256" key="10">
    <source>
        <dbReference type="PROSITE-ProRule" id="PRU00047"/>
    </source>
</evidence>
<dbReference type="Pfam" id="PF14787">
    <property type="entry name" value="zf-CCHC_5"/>
    <property type="match status" value="1"/>
</dbReference>
<keyword evidence="8" id="KW-0472">Membrane</keyword>
<protein>
    <recommendedName>
        <fullName evidence="12">CCHC-type domain-containing protein</fullName>
    </recommendedName>
</protein>
<dbReference type="PROSITE" id="PS50158">
    <property type="entry name" value="ZF_CCHC"/>
    <property type="match status" value="1"/>
</dbReference>
<comment type="subcellular location">
    <subcellularLocation>
        <location evidence="1">Cell membrane</location>
    </subcellularLocation>
</comment>
<dbReference type="Gene3D" id="1.10.1200.30">
    <property type="match status" value="1"/>
</dbReference>
<dbReference type="Proteomes" id="UP000694727">
    <property type="component" value="Unplaced"/>
</dbReference>
<evidence type="ECO:0000256" key="11">
    <source>
        <dbReference type="SAM" id="MobiDB-lite"/>
    </source>
</evidence>
<keyword evidence="3" id="KW-0449">Lipoprotein</keyword>
<dbReference type="AlphaFoldDB" id="A0A8D0TDU4"/>
<evidence type="ECO:0000256" key="1">
    <source>
        <dbReference type="ARBA" id="ARBA00004236"/>
    </source>
</evidence>
<dbReference type="InterPro" id="IPR010999">
    <property type="entry name" value="Retrovr_matrix"/>
</dbReference>
<dbReference type="SUPFAM" id="SSF47943">
    <property type="entry name" value="Retrovirus capsid protein, N-terminal core domain"/>
    <property type="match status" value="1"/>
</dbReference>
<sequence>MGNYNPYICLFGQLLKKGGAKTSESKLLKLFQTIERHCDWLFTSETLYLKIWEMVGMELRILQDEGIRIPESIWSTWNLIKSVLELPETTEDLEEEGEFTPLLEESKYAVPEQNYHREYLAPEPSAPIVDSDIPQSPPIRSKVTRTRQASTSRVVKKVSAIPEHHLSSIQQGILQAQREGDLDAIHLAFPVTVRETVAPGIDPANPDGVYEFIHEPFPFKILKELKQAVQNYGVNSPFTKGIVQGVAEGNRMIPADWHSLTRAVLSPSEYLQFKSWWQDHAQITANRNQVRNLPITMEQLLGIGPWSNLQDQLRMNDLAIEQIRQCCLTAWDKIESTGQINISFQKILQGPKEPYTEFLARLQEALKRQVTNSEVSDTIFQLLAYENANTDCKKAIGFLKGKANIAEYIKACQGVGTESFKASMLAQAMANLKVKDKFSGKCFNCGKTGHIKKQCRALPRARPFSHGASAPSSNNNKQPRLCPRCNKGNHWANQCRSIFHKDGTPLLGNYPRGKLPAPSTKEAFPIQNKSQTPWNYALHQRSTSQ</sequence>
<dbReference type="GO" id="GO:0003676">
    <property type="term" value="F:nucleic acid binding"/>
    <property type="evidence" value="ECO:0007669"/>
    <property type="project" value="InterPro"/>
</dbReference>
<dbReference type="Pfam" id="PF19317">
    <property type="entry name" value="Gag_p24_C"/>
    <property type="match status" value="1"/>
</dbReference>
<dbReference type="GO" id="GO:0005886">
    <property type="term" value="C:plasma membrane"/>
    <property type="evidence" value="ECO:0007669"/>
    <property type="project" value="UniProtKB-SubCell"/>
</dbReference>
<evidence type="ECO:0000313" key="13">
    <source>
        <dbReference type="Ensembl" id="ENSSSCP00025045109.1"/>
    </source>
</evidence>
<dbReference type="SUPFAM" id="SSF57756">
    <property type="entry name" value="Retrovirus zinc finger-like domains"/>
    <property type="match status" value="2"/>
</dbReference>
<dbReference type="InterPro" id="IPR050195">
    <property type="entry name" value="Primate_lentivir_Gag_pol-like"/>
</dbReference>
<dbReference type="InterPro" id="IPR003322">
    <property type="entry name" value="B_retro_matrix"/>
</dbReference>
<dbReference type="GO" id="GO:0016032">
    <property type="term" value="P:viral process"/>
    <property type="evidence" value="ECO:0007669"/>
    <property type="project" value="InterPro"/>
</dbReference>
<organism evidence="13 14">
    <name type="scientific">Sus scrofa</name>
    <name type="common">Pig</name>
    <dbReference type="NCBI Taxonomy" id="9823"/>
    <lineage>
        <taxon>Eukaryota</taxon>
        <taxon>Metazoa</taxon>
        <taxon>Chordata</taxon>
        <taxon>Craniata</taxon>
        <taxon>Vertebrata</taxon>
        <taxon>Euteleostomi</taxon>
        <taxon>Mammalia</taxon>
        <taxon>Eutheria</taxon>
        <taxon>Laurasiatheria</taxon>
        <taxon>Artiodactyla</taxon>
        <taxon>Suina</taxon>
        <taxon>Suidae</taxon>
        <taxon>Sus</taxon>
    </lineage>
</organism>
<reference evidence="13" key="1">
    <citation type="submission" date="2025-08" db="UniProtKB">
        <authorList>
            <consortium name="Ensembl"/>
        </authorList>
    </citation>
    <scope>IDENTIFICATION</scope>
</reference>
<dbReference type="InterPro" id="IPR008916">
    <property type="entry name" value="Retrov_capsid_C"/>
</dbReference>
<dbReference type="InterPro" id="IPR038124">
    <property type="entry name" value="B_retro_matrix_sf"/>
</dbReference>
<dbReference type="SUPFAM" id="SSF47836">
    <property type="entry name" value="Retroviral matrix proteins"/>
    <property type="match status" value="1"/>
</dbReference>
<feature type="domain" description="CCHC-type" evidence="12">
    <location>
        <begin position="441"/>
        <end position="456"/>
    </location>
</feature>
<evidence type="ECO:0000256" key="4">
    <source>
        <dbReference type="ARBA" id="ARBA00022723"/>
    </source>
</evidence>
<dbReference type="Gene3D" id="4.10.60.10">
    <property type="entry name" value="Zinc finger, CCHC-type"/>
    <property type="match status" value="1"/>
</dbReference>
<proteinExistence type="predicted"/>
<accession>A0A8D0TDU4</accession>
<dbReference type="PANTHER" id="PTHR40389">
    <property type="entry name" value="ENDOGENOUS RETROVIRUS GROUP K MEMBER 24 GAG POLYPROTEIN-RELATED"/>
    <property type="match status" value="1"/>
</dbReference>
<dbReference type="Pfam" id="PF00607">
    <property type="entry name" value="Gag_p24"/>
    <property type="match status" value="1"/>
</dbReference>
<keyword evidence="3" id="KW-0519">Myristate</keyword>
<keyword evidence="2" id="KW-1003">Cell membrane</keyword>
<name>A0A8D0TDU4_PIG</name>
<evidence type="ECO:0000256" key="6">
    <source>
        <dbReference type="ARBA" id="ARBA00022771"/>
    </source>
</evidence>
<dbReference type="Ensembl" id="ENSSSCT00025102015.1">
    <property type="protein sequence ID" value="ENSSSCP00025045109.1"/>
    <property type="gene ID" value="ENSSSCG00025074107.1"/>
</dbReference>
<evidence type="ECO:0000259" key="12">
    <source>
        <dbReference type="PROSITE" id="PS50158"/>
    </source>
</evidence>
<keyword evidence="6 10" id="KW-0863">Zinc-finger</keyword>
<dbReference type="Pfam" id="PF00098">
    <property type="entry name" value="zf-CCHC"/>
    <property type="match status" value="1"/>
</dbReference>
<dbReference type="InterPro" id="IPR008919">
    <property type="entry name" value="Retrov_capsid_N"/>
</dbReference>
<dbReference type="PANTHER" id="PTHR40389:SF2">
    <property type="entry name" value="ENDOGENOUS RETROVIRUS GROUP K MEMBER 24 GAG POLYPROTEIN-RELATED"/>
    <property type="match status" value="1"/>
</dbReference>
<keyword evidence="5" id="KW-0677">Repeat</keyword>
<feature type="compositionally biased region" description="Polar residues" evidence="11">
    <location>
        <begin position="527"/>
        <end position="545"/>
    </location>
</feature>
<evidence type="ECO:0000256" key="2">
    <source>
        <dbReference type="ARBA" id="ARBA00022475"/>
    </source>
</evidence>
<evidence type="ECO:0000256" key="7">
    <source>
        <dbReference type="ARBA" id="ARBA00022833"/>
    </source>
</evidence>
<dbReference type="SUPFAM" id="SSF47353">
    <property type="entry name" value="Retrovirus capsid dimerization domain-like"/>
    <property type="match status" value="1"/>
</dbReference>
<evidence type="ECO:0000256" key="3">
    <source>
        <dbReference type="ARBA" id="ARBA00022707"/>
    </source>
</evidence>
<dbReference type="GO" id="GO:0005198">
    <property type="term" value="F:structural molecule activity"/>
    <property type="evidence" value="ECO:0007669"/>
    <property type="project" value="InterPro"/>
</dbReference>
<feature type="region of interest" description="Disordered" evidence="11">
    <location>
        <begin position="125"/>
        <end position="146"/>
    </location>
</feature>
<comment type="function">
    <text evidence="9">The products of the Gag polyproteins of infectious retroviruses perform highly complex orchestrated tasks during the assembly, budding, maturation, and infection stages of the viral replication cycle. During viral assembly, the proteins form membrane associations and self-associations that ultimately result in budding of an immature virion from the infected cell. Gag precursors also function during viral assembly to selectively bind and package two plus strands of genomic RNA. Endogenous Gag proteins may have kept, lost or modified their original function during evolution.</text>
</comment>
<dbReference type="InterPro" id="IPR045345">
    <property type="entry name" value="Gag_p24_C"/>
</dbReference>
<dbReference type="Pfam" id="PF02337">
    <property type="entry name" value="Gag_p10"/>
    <property type="match status" value="1"/>
</dbReference>
<dbReference type="InterPro" id="IPR001878">
    <property type="entry name" value="Znf_CCHC"/>
</dbReference>